<keyword evidence="1" id="KW-1133">Transmembrane helix</keyword>
<sequence length="115" mass="13089">MIMSIIFKNGQWQKWGQSTMLWSFLAMLALRAIPLTILSVRSGMDVNEAFTALISSLTQIAIFLGVIGVLLSLLFKFAYKLIEHPEYHRWSKNVLNVSIIMMFFAMIGPFVFGIL</sequence>
<proteinExistence type="predicted"/>
<organism evidence="2 3">
    <name type="scientific">Lysinibacillus capsici</name>
    <dbReference type="NCBI Taxonomy" id="2115968"/>
    <lineage>
        <taxon>Bacteria</taxon>
        <taxon>Bacillati</taxon>
        <taxon>Bacillota</taxon>
        <taxon>Bacilli</taxon>
        <taxon>Bacillales</taxon>
        <taxon>Bacillaceae</taxon>
        <taxon>Lysinibacillus</taxon>
    </lineage>
</organism>
<accession>A0A2X1BXB4</accession>
<evidence type="ECO:0000313" key="3">
    <source>
        <dbReference type="Proteomes" id="UP000251431"/>
    </source>
</evidence>
<protein>
    <submittedName>
        <fullName evidence="2">Double stranded beta helix domain-containing protein</fullName>
    </submittedName>
</protein>
<gene>
    <name evidence="2" type="ORF">NCTC7582_05279</name>
</gene>
<keyword evidence="1" id="KW-0812">Transmembrane</keyword>
<dbReference type="RefSeq" id="WP_112118972.1">
    <property type="nucleotide sequence ID" value="NZ_UAQE01000011.1"/>
</dbReference>
<keyword evidence="1" id="KW-0472">Membrane</keyword>
<feature type="transmembrane region" description="Helical" evidence="1">
    <location>
        <begin position="21"/>
        <end position="40"/>
    </location>
</feature>
<dbReference type="Proteomes" id="UP000251431">
    <property type="component" value="Unassembled WGS sequence"/>
</dbReference>
<evidence type="ECO:0000313" key="2">
    <source>
        <dbReference type="EMBL" id="SPU40735.1"/>
    </source>
</evidence>
<dbReference type="EMBL" id="UAQE01000011">
    <property type="protein sequence ID" value="SPU40735.1"/>
    <property type="molecule type" value="Genomic_DNA"/>
</dbReference>
<feature type="transmembrane region" description="Helical" evidence="1">
    <location>
        <begin position="60"/>
        <end position="82"/>
    </location>
</feature>
<dbReference type="AlphaFoldDB" id="A0A2X1BXB4"/>
<reference evidence="2 3" key="1">
    <citation type="submission" date="2018-06" db="EMBL/GenBank/DDBJ databases">
        <authorList>
            <consortium name="Pathogen Informatics"/>
            <person name="Doyle S."/>
        </authorList>
    </citation>
    <scope>NUCLEOTIDE SEQUENCE [LARGE SCALE GENOMIC DNA]</scope>
    <source>
        <strain evidence="2 3">NCTC7582</strain>
    </source>
</reference>
<name>A0A2X1BXB4_9BACI</name>
<feature type="transmembrane region" description="Helical" evidence="1">
    <location>
        <begin position="94"/>
        <end position="114"/>
    </location>
</feature>
<evidence type="ECO:0000256" key="1">
    <source>
        <dbReference type="SAM" id="Phobius"/>
    </source>
</evidence>